<comment type="caution">
    <text evidence="1">The sequence shown here is derived from an EMBL/GenBank/DDBJ whole genome shotgun (WGS) entry which is preliminary data.</text>
</comment>
<keyword evidence="2" id="KW-1185">Reference proteome</keyword>
<dbReference type="Proteomes" id="UP001165367">
    <property type="component" value="Unassembled WGS sequence"/>
</dbReference>
<evidence type="ECO:0000313" key="1">
    <source>
        <dbReference type="EMBL" id="MCG2617020.1"/>
    </source>
</evidence>
<proteinExistence type="predicted"/>
<name>A0ABS9KXI3_9BACT</name>
<dbReference type="EMBL" id="JAKLTR010000017">
    <property type="protein sequence ID" value="MCG2617020.1"/>
    <property type="molecule type" value="Genomic_DNA"/>
</dbReference>
<dbReference type="RefSeq" id="WP_237875557.1">
    <property type="nucleotide sequence ID" value="NZ_JAKLTR010000017.1"/>
</dbReference>
<gene>
    <name evidence="1" type="ORF">LZZ85_22180</name>
</gene>
<dbReference type="PROSITE" id="PS51257">
    <property type="entry name" value="PROKAR_LIPOPROTEIN"/>
    <property type="match status" value="1"/>
</dbReference>
<evidence type="ECO:0000313" key="2">
    <source>
        <dbReference type="Proteomes" id="UP001165367"/>
    </source>
</evidence>
<organism evidence="1 2">
    <name type="scientific">Terrimonas ginsenosidimutans</name>
    <dbReference type="NCBI Taxonomy" id="2908004"/>
    <lineage>
        <taxon>Bacteria</taxon>
        <taxon>Pseudomonadati</taxon>
        <taxon>Bacteroidota</taxon>
        <taxon>Chitinophagia</taxon>
        <taxon>Chitinophagales</taxon>
        <taxon>Chitinophagaceae</taxon>
        <taxon>Terrimonas</taxon>
    </lineage>
</organism>
<protein>
    <submittedName>
        <fullName evidence="1">Uncharacterized protein</fullName>
    </submittedName>
</protein>
<reference evidence="1" key="1">
    <citation type="submission" date="2022-01" db="EMBL/GenBank/DDBJ databases">
        <authorList>
            <person name="Jo J.-H."/>
            <person name="Im W.-T."/>
        </authorList>
    </citation>
    <scope>NUCLEOTIDE SEQUENCE</scope>
    <source>
        <strain evidence="1">NA20</strain>
    </source>
</reference>
<accession>A0ABS9KXI3</accession>
<sequence>MKILFIFSFTIILLSACSKRDSTLDRSQPDEAKILPEMMITELNDAKVKQGESKTIDLNRDGIRDIAFATWYIGNPNENEDEVLFFASTGTESALMLGGENDSPRLGRDEMITEKPFSGFDWYVIGQAELAKKNTGLTGAPYWEKPWKNANHEFLAVRVNKNSQWFYGWVEISMDTANDALILHRAAIGMVAGKQMKTGV</sequence>